<evidence type="ECO:0000313" key="3">
    <source>
        <dbReference type="EMBL" id="MFD2759378.1"/>
    </source>
</evidence>
<accession>A0ABW5V138</accession>
<keyword evidence="2" id="KW-0472">Membrane</keyword>
<keyword evidence="1" id="KW-0175">Coiled coil</keyword>
<organism evidence="3 4">
    <name type="scientific">Lentibacillus juripiscarius</name>
    <dbReference type="NCBI Taxonomy" id="257446"/>
    <lineage>
        <taxon>Bacteria</taxon>
        <taxon>Bacillati</taxon>
        <taxon>Bacillota</taxon>
        <taxon>Bacilli</taxon>
        <taxon>Bacillales</taxon>
        <taxon>Bacillaceae</taxon>
        <taxon>Lentibacillus</taxon>
    </lineage>
</organism>
<dbReference type="NCBIfam" id="TIGR02896">
    <property type="entry name" value="spore_III_AF"/>
    <property type="match status" value="1"/>
</dbReference>
<dbReference type="RefSeq" id="WP_382389877.1">
    <property type="nucleotide sequence ID" value="NZ_JBHUNA010000001.1"/>
</dbReference>
<dbReference type="EMBL" id="JBHUNA010000001">
    <property type="protein sequence ID" value="MFD2759378.1"/>
    <property type="molecule type" value="Genomic_DNA"/>
</dbReference>
<protein>
    <submittedName>
        <fullName evidence="3">Stage III sporulation protein AF</fullName>
    </submittedName>
</protein>
<evidence type="ECO:0000313" key="4">
    <source>
        <dbReference type="Proteomes" id="UP001597502"/>
    </source>
</evidence>
<sequence length="210" mass="23689">MDILIDWVTQIILFLLLASVVDLLIPATSMKKYIKLTVGLILILIFLKPVFYLFDMDVKQSLQAAYTEMTNEQTEKNSLENTVEMKKSEIQASQRAYIGEQMAVQLKELANEPLKKNYQQQIADMDLQISDEVDAADENLKKNLEKVTVYLQEPQTEEGGVAVVENVVIDTDKPAAEETEINAEGIKNLLHDVWEVDKEKITIAREGGAS</sequence>
<dbReference type="Proteomes" id="UP001597502">
    <property type="component" value="Unassembled WGS sequence"/>
</dbReference>
<feature type="coiled-coil region" evidence="1">
    <location>
        <begin position="62"/>
        <end position="96"/>
    </location>
</feature>
<evidence type="ECO:0000256" key="2">
    <source>
        <dbReference type="SAM" id="Phobius"/>
    </source>
</evidence>
<gene>
    <name evidence="3" type="primary">spoIIIAF</name>
    <name evidence="3" type="ORF">ACFSUO_00015</name>
</gene>
<reference evidence="4" key="1">
    <citation type="journal article" date="2019" name="Int. J. Syst. Evol. Microbiol.">
        <title>The Global Catalogue of Microorganisms (GCM) 10K type strain sequencing project: providing services to taxonomists for standard genome sequencing and annotation.</title>
        <authorList>
            <consortium name="The Broad Institute Genomics Platform"/>
            <consortium name="The Broad Institute Genome Sequencing Center for Infectious Disease"/>
            <person name="Wu L."/>
            <person name="Ma J."/>
        </authorList>
    </citation>
    <scope>NUCLEOTIDE SEQUENCE [LARGE SCALE GENOMIC DNA]</scope>
    <source>
        <strain evidence="4">TISTR 1535</strain>
    </source>
</reference>
<comment type="caution">
    <text evidence="3">The sequence shown here is derived from an EMBL/GenBank/DDBJ whole genome shotgun (WGS) entry which is preliminary data.</text>
</comment>
<keyword evidence="2" id="KW-0812">Transmembrane</keyword>
<proteinExistence type="predicted"/>
<keyword evidence="2" id="KW-1133">Transmembrane helix</keyword>
<dbReference type="Pfam" id="PF09581">
    <property type="entry name" value="Spore_III_AF"/>
    <property type="match status" value="1"/>
</dbReference>
<evidence type="ECO:0000256" key="1">
    <source>
        <dbReference type="SAM" id="Coils"/>
    </source>
</evidence>
<name>A0ABW5V138_9BACI</name>
<dbReference type="InterPro" id="IPR014245">
    <property type="entry name" value="Spore_III_AF"/>
</dbReference>
<feature type="transmembrane region" description="Helical" evidence="2">
    <location>
        <begin position="33"/>
        <end position="54"/>
    </location>
</feature>
<keyword evidence="4" id="KW-1185">Reference proteome</keyword>
<feature type="transmembrane region" description="Helical" evidence="2">
    <location>
        <begin position="7"/>
        <end position="27"/>
    </location>
</feature>